<dbReference type="InterPro" id="IPR006047">
    <property type="entry name" value="GH13_cat_dom"/>
</dbReference>
<evidence type="ECO:0000256" key="8">
    <source>
        <dbReference type="PIRSR" id="PIRSR001021-2"/>
    </source>
</evidence>
<keyword evidence="6 10" id="KW-0326">Glycosidase</keyword>
<evidence type="ECO:0000313" key="11">
    <source>
        <dbReference type="Proteomes" id="UP000651085"/>
    </source>
</evidence>
<comment type="cofactor">
    <cofactor evidence="1">
        <name>Ca(2+)</name>
        <dbReference type="ChEBI" id="CHEBI:29108"/>
    </cofactor>
</comment>
<proteinExistence type="inferred from homology"/>
<dbReference type="PIRSF" id="PIRSF001021">
    <property type="entry name" value="Alph-amls_thrmst"/>
    <property type="match status" value="1"/>
</dbReference>
<gene>
    <name evidence="10" type="ORF">H8744_09865</name>
</gene>
<feature type="active site" description="Nucleophile" evidence="7">
    <location>
        <position position="232"/>
    </location>
</feature>
<dbReference type="Proteomes" id="UP000651085">
    <property type="component" value="Unassembled WGS sequence"/>
</dbReference>
<comment type="similarity">
    <text evidence="2">Belongs to the glycosyl hydrolase 13 family.</text>
</comment>
<feature type="binding site" evidence="8">
    <location>
        <position position="203"/>
    </location>
    <ligand>
        <name>Ca(2+)</name>
        <dbReference type="ChEBI" id="CHEBI:29108"/>
        <label>2</label>
    </ligand>
</feature>
<evidence type="ECO:0000256" key="1">
    <source>
        <dbReference type="ARBA" id="ARBA00001913"/>
    </source>
</evidence>
<keyword evidence="11" id="KW-1185">Reference proteome</keyword>
<accession>A0A926IRC0</accession>
<feature type="binding site" evidence="8">
    <location>
        <position position="236"/>
    </location>
    <ligand>
        <name>Ca(2+)</name>
        <dbReference type="ChEBI" id="CHEBI:29108"/>
        <label>1</label>
    </ligand>
</feature>
<dbReference type="GO" id="GO:0005975">
    <property type="term" value="P:carbohydrate metabolic process"/>
    <property type="evidence" value="ECO:0007669"/>
    <property type="project" value="InterPro"/>
</dbReference>
<dbReference type="Gene3D" id="3.20.20.80">
    <property type="entry name" value="Glycosidases"/>
    <property type="match status" value="1"/>
</dbReference>
<keyword evidence="3 8" id="KW-0479">Metal-binding</keyword>
<keyword evidence="8" id="KW-0106">Calcium</keyword>
<dbReference type="Gene3D" id="2.60.40.1180">
    <property type="entry name" value="Golgi alpha-mannosidase II"/>
    <property type="match status" value="1"/>
</dbReference>
<dbReference type="Gene3D" id="2.40.30.140">
    <property type="match status" value="1"/>
</dbReference>
<comment type="caution">
    <text evidence="10">The sequence shown here is derived from an EMBL/GenBank/DDBJ whole genome shotgun (WGS) entry which is preliminary data.</text>
</comment>
<dbReference type="EMBL" id="JACRTF010000001">
    <property type="protein sequence ID" value="MBC8593548.1"/>
    <property type="molecule type" value="Genomic_DNA"/>
</dbReference>
<keyword evidence="4 10" id="KW-0378">Hydrolase</keyword>
<evidence type="ECO:0000256" key="4">
    <source>
        <dbReference type="ARBA" id="ARBA00022801"/>
    </source>
</evidence>
<dbReference type="SUPFAM" id="SSF51011">
    <property type="entry name" value="Glycosyl hydrolase domain"/>
    <property type="match status" value="1"/>
</dbReference>
<evidence type="ECO:0000256" key="7">
    <source>
        <dbReference type="PIRSR" id="PIRSR001021-1"/>
    </source>
</evidence>
<feature type="domain" description="Glycosyl hydrolase family 13 catalytic" evidence="9">
    <location>
        <begin position="4"/>
        <end position="388"/>
    </location>
</feature>
<keyword evidence="5" id="KW-0119">Carbohydrate metabolism</keyword>
<dbReference type="EC" id="3.2.1.1" evidence="10"/>
<dbReference type="GO" id="GO:0004556">
    <property type="term" value="F:alpha-amylase activity"/>
    <property type="evidence" value="ECO:0007669"/>
    <property type="project" value="UniProtKB-EC"/>
</dbReference>
<dbReference type="InterPro" id="IPR013776">
    <property type="entry name" value="A-amylase_thermo"/>
</dbReference>
<protein>
    <submittedName>
        <fullName evidence="10">Alpha-amylase</fullName>
        <ecNumber evidence="10">3.2.1.1</ecNumber>
    </submittedName>
</protein>
<feature type="binding site" evidence="8">
    <location>
        <position position="182"/>
    </location>
    <ligand>
        <name>Ca(2+)</name>
        <dbReference type="ChEBI" id="CHEBI:29108"/>
        <label>2</label>
    </ligand>
</feature>
<dbReference type="Pfam" id="PF00128">
    <property type="entry name" value="Alpha-amylase"/>
    <property type="match status" value="1"/>
</dbReference>
<evidence type="ECO:0000256" key="2">
    <source>
        <dbReference type="ARBA" id="ARBA00008061"/>
    </source>
</evidence>
<dbReference type="SUPFAM" id="SSF51445">
    <property type="entry name" value="(Trans)glycosidases"/>
    <property type="match status" value="1"/>
</dbReference>
<sequence>MENGVMMQYFEWNLPNDGQLWNQLKEDAHHLHEIGVTAVWIPPAYKATKQADEGYGTYDLYDLGEFDQKGTVRTKYGTKEELKEMVDELHANGISVYLDAVMNHKAAADHTEKCMARLVNPDNRDEAVSEPYEIECWTGFDFPGRGDKYSPFKWHWYHFSGTDLNEADKKKGIYQIVGEGKAWSQGVDDENGNYDYLMFADIDFDHPEVIEEMKKWGIWVSNELNLDGMRLDAIKHMNDQFIKHFLEAVRADRGDEFYAVGEYWKNDIGSLDEYLANVQYEVDLFDVCLHYNLYQASQVGREYDLQNLLTNTLVERHPELAVTFVDNHDSQKNSSLESQIKDWFKPSAYALILLMDKGYPCIFYGDYYGVKGKKSPHRKVIDILLDVRRKYAHGEQIDYFDHPNTVGFIRKGDAEHADSGLALLISNGDDGDKIMNVGREHAGEVWYEVTRNRKEQITIDTEGNGQFPVSGGKVAVWVKKSDIKI</sequence>
<feature type="active site" description="Proton donor" evidence="7">
    <location>
        <position position="262"/>
    </location>
</feature>
<name>A0A926IRC0_9BACT</name>
<evidence type="ECO:0000256" key="3">
    <source>
        <dbReference type="ARBA" id="ARBA00022723"/>
    </source>
</evidence>
<dbReference type="CDD" id="cd11318">
    <property type="entry name" value="AmyAc_bac_fung_AmyA"/>
    <property type="match status" value="1"/>
</dbReference>
<dbReference type="InterPro" id="IPR017853">
    <property type="entry name" value="GH"/>
</dbReference>
<dbReference type="InterPro" id="IPR013780">
    <property type="entry name" value="Glyco_hydro_b"/>
</dbReference>
<dbReference type="RefSeq" id="WP_262434675.1">
    <property type="nucleotide sequence ID" value="NZ_JACRTF010000001.1"/>
</dbReference>
<feature type="binding site" evidence="8">
    <location>
        <position position="195"/>
    </location>
    <ligand>
        <name>Ca(2+)</name>
        <dbReference type="ChEBI" id="CHEBI:29108"/>
        <label>1</label>
    </ligand>
</feature>
<dbReference type="NCBIfam" id="NF006969">
    <property type="entry name" value="PRK09441.1-2"/>
    <property type="match status" value="1"/>
</dbReference>
<dbReference type="GO" id="GO:0005509">
    <property type="term" value="F:calcium ion binding"/>
    <property type="evidence" value="ECO:0007669"/>
    <property type="project" value="InterPro"/>
</dbReference>
<feature type="binding site" evidence="8">
    <location>
        <position position="201"/>
    </location>
    <ligand>
        <name>Ca(2+)</name>
        <dbReference type="ChEBI" id="CHEBI:29108"/>
        <label>1</label>
    </ligand>
</feature>
<dbReference type="SMART" id="SM00642">
    <property type="entry name" value="Aamy"/>
    <property type="match status" value="1"/>
</dbReference>
<dbReference type="NCBIfam" id="NF006968">
    <property type="entry name" value="PRK09441.1-1"/>
    <property type="match status" value="1"/>
</dbReference>
<feature type="binding site" evidence="8">
    <location>
        <position position="103"/>
    </location>
    <ligand>
        <name>Ca(2+)</name>
        <dbReference type="ChEBI" id="CHEBI:29108"/>
        <label>1</label>
    </ligand>
</feature>
<dbReference type="PANTHER" id="PTHR43447">
    <property type="entry name" value="ALPHA-AMYLASE"/>
    <property type="match status" value="1"/>
</dbReference>
<evidence type="ECO:0000256" key="6">
    <source>
        <dbReference type="ARBA" id="ARBA00023295"/>
    </source>
</evidence>
<evidence type="ECO:0000256" key="5">
    <source>
        <dbReference type="ARBA" id="ARBA00023277"/>
    </source>
</evidence>
<organism evidence="10 11">
    <name type="scientific">Jilunia laotingensis</name>
    <dbReference type="NCBI Taxonomy" id="2763675"/>
    <lineage>
        <taxon>Bacteria</taxon>
        <taxon>Pseudomonadati</taxon>
        <taxon>Bacteroidota</taxon>
        <taxon>Bacteroidia</taxon>
        <taxon>Bacteroidales</taxon>
        <taxon>Bacteroidaceae</taxon>
        <taxon>Jilunia</taxon>
    </lineage>
</organism>
<dbReference type="AlphaFoldDB" id="A0A926IRC0"/>
<reference evidence="10" key="1">
    <citation type="submission" date="2020-08" db="EMBL/GenBank/DDBJ databases">
        <title>Genome public.</title>
        <authorList>
            <person name="Liu C."/>
            <person name="Sun Q."/>
        </authorList>
    </citation>
    <scope>NUCLEOTIDE SEQUENCE</scope>
    <source>
        <strain evidence="10">N12</strain>
    </source>
</reference>
<evidence type="ECO:0000313" key="10">
    <source>
        <dbReference type="EMBL" id="MBC8593548.1"/>
    </source>
</evidence>
<evidence type="ECO:0000259" key="9">
    <source>
        <dbReference type="SMART" id="SM00642"/>
    </source>
</evidence>